<protein>
    <submittedName>
        <fullName evidence="4">L-proline dehydrogenase</fullName>
        <ecNumber evidence="4">1.5.99.8</ecNumber>
    </submittedName>
</protein>
<evidence type="ECO:0000313" key="4">
    <source>
        <dbReference type="EMBL" id="EHQ01117.1"/>
    </source>
</evidence>
<dbReference type="InterPro" id="IPR029041">
    <property type="entry name" value="FAD-linked_oxidoreductase-like"/>
</dbReference>
<dbReference type="STRING" id="865937.Gilli_0403"/>
<dbReference type="eggNOG" id="COG0506">
    <property type="taxonomic scope" value="Bacteria"/>
</dbReference>
<dbReference type="InterPro" id="IPR015659">
    <property type="entry name" value="Proline_oxidase"/>
</dbReference>
<dbReference type="EMBL" id="JH594606">
    <property type="protein sequence ID" value="EHQ01117.1"/>
    <property type="molecule type" value="Genomic_DNA"/>
</dbReference>
<dbReference type="AlphaFoldDB" id="H2BYJ6"/>
<evidence type="ECO:0000259" key="3">
    <source>
        <dbReference type="Pfam" id="PF01619"/>
    </source>
</evidence>
<dbReference type="GO" id="GO:0071949">
    <property type="term" value="F:FAD binding"/>
    <property type="evidence" value="ECO:0007669"/>
    <property type="project" value="TreeGrafter"/>
</dbReference>
<accession>H2BYJ6</accession>
<reference evidence="5" key="1">
    <citation type="journal article" date="2012" name="Stand. Genomic Sci.">
        <title>Genome sequence of the Antarctic rhodopsins-containing flavobacterium Gillisia limnaea type strain (R-8282(T)).</title>
        <authorList>
            <person name="Riedel T."/>
            <person name="Held B."/>
            <person name="Nolan M."/>
            <person name="Lucas S."/>
            <person name="Lapidus A."/>
            <person name="Tice H."/>
            <person name="Del Rio T.G."/>
            <person name="Cheng J.F."/>
            <person name="Han C."/>
            <person name="Tapia R."/>
            <person name="Goodwin L.A."/>
            <person name="Pitluck S."/>
            <person name="Liolios K."/>
            <person name="Mavromatis K."/>
            <person name="Pagani I."/>
            <person name="Ivanova N."/>
            <person name="Mikhailova N."/>
            <person name="Pati A."/>
            <person name="Chen A."/>
            <person name="Palaniappan K."/>
            <person name="Land M."/>
            <person name="Rohde M."/>
            <person name="Tindall B.J."/>
            <person name="Detter J.C."/>
            <person name="Goker M."/>
            <person name="Bristow J."/>
            <person name="Eisen J.A."/>
            <person name="Markowitz V."/>
            <person name="Hugenholtz P."/>
            <person name="Kyrpides N.C."/>
            <person name="Klenk H.P."/>
            <person name="Woyke T."/>
        </authorList>
    </citation>
    <scope>NUCLEOTIDE SEQUENCE [LARGE SCALE GENOMIC DNA]</scope>
    <source>
        <strain evidence="5">DSM 15749 / LMG 21470 / R-8282</strain>
    </source>
</reference>
<evidence type="ECO:0000256" key="1">
    <source>
        <dbReference type="ARBA" id="ARBA00023002"/>
    </source>
</evidence>
<evidence type="ECO:0000313" key="5">
    <source>
        <dbReference type="Proteomes" id="UP000003844"/>
    </source>
</evidence>
<gene>
    <name evidence="4" type="ORF">Gilli_0403</name>
</gene>
<evidence type="ECO:0000256" key="2">
    <source>
        <dbReference type="SAM" id="MobiDB-lite"/>
    </source>
</evidence>
<name>H2BYJ6_GILLR</name>
<proteinExistence type="predicted"/>
<dbReference type="PANTHER" id="PTHR13914">
    <property type="entry name" value="PROLINE OXIDASE"/>
    <property type="match status" value="1"/>
</dbReference>
<feature type="region of interest" description="Disordered" evidence="2">
    <location>
        <begin position="396"/>
        <end position="416"/>
    </location>
</feature>
<keyword evidence="5" id="KW-1185">Reference proteome</keyword>
<dbReference type="PANTHER" id="PTHR13914:SF0">
    <property type="entry name" value="PROLINE DEHYDROGENASE 1, MITOCHONDRIAL"/>
    <property type="match status" value="1"/>
</dbReference>
<organism evidence="4 5">
    <name type="scientific">Gillisia limnaea (strain DSM 15749 / LMG 21470 / R-8282)</name>
    <dbReference type="NCBI Taxonomy" id="865937"/>
    <lineage>
        <taxon>Bacteria</taxon>
        <taxon>Pseudomonadati</taxon>
        <taxon>Bacteroidota</taxon>
        <taxon>Flavobacteriia</taxon>
        <taxon>Flavobacteriales</taxon>
        <taxon>Flavobacteriaceae</taxon>
        <taxon>Gillisia</taxon>
    </lineage>
</organism>
<dbReference type="InterPro" id="IPR002872">
    <property type="entry name" value="Proline_DH_dom"/>
</dbReference>
<dbReference type="EC" id="1.5.99.8" evidence="4"/>
<dbReference type="HOGENOM" id="CLU_018202_3_0_10"/>
<dbReference type="Proteomes" id="UP000003844">
    <property type="component" value="Unassembled WGS sequence"/>
</dbReference>
<dbReference type="Gene3D" id="3.20.20.220">
    <property type="match status" value="1"/>
</dbReference>
<keyword evidence="1 4" id="KW-0560">Oxidoreductase</keyword>
<feature type="domain" description="Proline dehydrogenase" evidence="3">
    <location>
        <begin position="84"/>
        <end position="381"/>
    </location>
</feature>
<dbReference type="GO" id="GO:0010133">
    <property type="term" value="P:L-proline catabolic process to L-glutamate"/>
    <property type="evidence" value="ECO:0007669"/>
    <property type="project" value="TreeGrafter"/>
</dbReference>
<dbReference type="SUPFAM" id="SSF51730">
    <property type="entry name" value="FAD-linked oxidoreductase"/>
    <property type="match status" value="1"/>
</dbReference>
<sequence>MSINSIAMITEKIFNDTETAFKLKSDEELNRALFLFGMINRPALVKIGTTLTKWSLKLHLPVEGLIKATIFNQFSGGETMENCLPTIRKMYTKKLHSILDYSVEGKEQEEEFDAAMKKKISIIKFAAENKELAFAVFKPTGIGRFEIWEKVTSKVTLSKEEEEEWKRVQQRVENICEAAHQNDISVLADGEETWMQDAADELMERMMRKYNREKAIVFNTLQCYRWDRQQYLEDLHQKAQKEGFKIGAKIVRGAYMEKENERAKKMGYDTPICESKEATDVSFNGVMSYCLDNIDDISTFIGTHNEVSNYLAMQIMENKDISKNDRRVWFSQLFGMSDHISYNLARKGYNAAKLMPFGPVREVVPYLIRRAQENTSVRGQTGRELSLLIEERRRRKGEITKATREKRTTRSTEKVE</sequence>
<dbReference type="GO" id="GO:0004657">
    <property type="term" value="F:proline dehydrogenase activity"/>
    <property type="evidence" value="ECO:0007669"/>
    <property type="project" value="InterPro"/>
</dbReference>
<dbReference type="Pfam" id="PF01619">
    <property type="entry name" value="Pro_dh"/>
    <property type="match status" value="1"/>
</dbReference>